<feature type="non-terminal residue" evidence="1">
    <location>
        <position position="1"/>
    </location>
</feature>
<comment type="caution">
    <text evidence="1">The sequence shown here is derived from an EMBL/GenBank/DDBJ whole genome shotgun (WGS) entry which is preliminary data.</text>
</comment>
<keyword evidence="1" id="KW-0347">Helicase</keyword>
<gene>
    <name evidence="1" type="primary">MCM6</name>
    <name evidence="1" type="ORF">IWW38_005596</name>
</gene>
<keyword evidence="2" id="KW-1185">Reference proteome</keyword>
<accession>A0ACC1LVM7</accession>
<dbReference type="EMBL" id="JANBVB010002709">
    <property type="protein sequence ID" value="KAJ2882988.1"/>
    <property type="molecule type" value="Genomic_DNA"/>
</dbReference>
<protein>
    <submittedName>
        <fullName evidence="1">MCM DNA helicase complex subunit mcm6</fullName>
        <ecNumber evidence="1">3.6.4.12</ecNumber>
    </submittedName>
</protein>
<sequence length="375" mass="42055">TGEFTIEAGALMLADHGVCCIDEFDKMDLKDQVAIHEAMEQQTISIAKAGIHATLNARTAILAAANPVGGRYDRRLTLRQNVAMSPPIMSRFDLFFVVLDDANDTTDYNTARHIVAVHQLRDAAVQPPFGPATLRRYIRYARTICPVLAEDAARLLWESYRNLRQDDVGAGKNAYRITVRQLESLIRLSEALARAHCAEVVTTRHVREAVRLLRRSIVHVEMDDIEVYPEEEEEDEETGVAAGAAGEATEARKLTVRREDFDRVRSMLVLRLRDDANESAEDESEGLRQDDLFDWYLAQREDAMQSEDDFAHEQRLVKTVLKYLISVEGCVIALRATNDEGEEGSAAVPVPVPVPENQAHPRGPLLMLHPNFSIE</sequence>
<reference evidence="1" key="1">
    <citation type="submission" date="2022-07" db="EMBL/GenBank/DDBJ databases">
        <title>Phylogenomic reconstructions and comparative analyses of Kickxellomycotina fungi.</title>
        <authorList>
            <person name="Reynolds N.K."/>
            <person name="Stajich J.E."/>
            <person name="Barry K."/>
            <person name="Grigoriev I.V."/>
            <person name="Crous P."/>
            <person name="Smith M.E."/>
        </authorList>
    </citation>
    <scope>NUCLEOTIDE SEQUENCE</scope>
    <source>
        <strain evidence="1">CBS 190363</strain>
    </source>
</reference>
<keyword evidence="1" id="KW-0067">ATP-binding</keyword>
<evidence type="ECO:0000313" key="2">
    <source>
        <dbReference type="Proteomes" id="UP001139981"/>
    </source>
</evidence>
<organism evidence="1 2">
    <name type="scientific">Coemansia aciculifera</name>
    <dbReference type="NCBI Taxonomy" id="417176"/>
    <lineage>
        <taxon>Eukaryota</taxon>
        <taxon>Fungi</taxon>
        <taxon>Fungi incertae sedis</taxon>
        <taxon>Zoopagomycota</taxon>
        <taxon>Kickxellomycotina</taxon>
        <taxon>Kickxellomycetes</taxon>
        <taxon>Kickxellales</taxon>
        <taxon>Kickxellaceae</taxon>
        <taxon>Coemansia</taxon>
    </lineage>
</organism>
<dbReference type="Proteomes" id="UP001139981">
    <property type="component" value="Unassembled WGS sequence"/>
</dbReference>
<dbReference type="EC" id="3.6.4.12" evidence="1"/>
<proteinExistence type="predicted"/>
<evidence type="ECO:0000313" key="1">
    <source>
        <dbReference type="EMBL" id="KAJ2882988.1"/>
    </source>
</evidence>
<name>A0ACC1LVM7_9FUNG</name>
<keyword evidence="1" id="KW-0547">Nucleotide-binding</keyword>
<keyword evidence="1" id="KW-0378">Hydrolase</keyword>